<dbReference type="RefSeq" id="WP_119780464.1">
    <property type="nucleotide sequence ID" value="NZ_QYUK01000011.1"/>
</dbReference>
<dbReference type="Proteomes" id="UP000284605">
    <property type="component" value="Unassembled WGS sequence"/>
</dbReference>
<name>A0A418WGJ0_9PROT</name>
<dbReference type="InterPro" id="IPR036979">
    <property type="entry name" value="CM_dom_sf"/>
</dbReference>
<organism evidence="4 5">
    <name type="scientific">Oleomonas cavernae</name>
    <dbReference type="NCBI Taxonomy" id="2320859"/>
    <lineage>
        <taxon>Bacteria</taxon>
        <taxon>Pseudomonadati</taxon>
        <taxon>Pseudomonadota</taxon>
        <taxon>Alphaproteobacteria</taxon>
        <taxon>Acetobacterales</taxon>
        <taxon>Acetobacteraceae</taxon>
        <taxon>Oleomonas</taxon>
    </lineage>
</organism>
<dbReference type="Gene3D" id="1.20.59.10">
    <property type="entry name" value="Chorismate mutase"/>
    <property type="match status" value="1"/>
</dbReference>
<feature type="domain" description="Chorismate mutase" evidence="3">
    <location>
        <begin position="2"/>
        <end position="92"/>
    </location>
</feature>
<accession>A0A418WGJ0</accession>
<dbReference type="GO" id="GO:0004106">
    <property type="term" value="F:chorismate mutase activity"/>
    <property type="evidence" value="ECO:0007669"/>
    <property type="project" value="UniProtKB-EC"/>
</dbReference>
<dbReference type="Pfam" id="PF01817">
    <property type="entry name" value="CM_2"/>
    <property type="match status" value="1"/>
</dbReference>
<evidence type="ECO:0000313" key="4">
    <source>
        <dbReference type="EMBL" id="RJF89151.1"/>
    </source>
</evidence>
<dbReference type="InterPro" id="IPR002701">
    <property type="entry name" value="CM_II_prokaryot"/>
</dbReference>
<dbReference type="EC" id="5.4.99.5" evidence="1"/>
<gene>
    <name evidence="4" type="ORF">D3874_21035</name>
</gene>
<evidence type="ECO:0000256" key="2">
    <source>
        <dbReference type="SAM" id="Coils"/>
    </source>
</evidence>
<dbReference type="AlphaFoldDB" id="A0A418WGJ0"/>
<dbReference type="EMBL" id="QYUK01000011">
    <property type="protein sequence ID" value="RJF89151.1"/>
    <property type="molecule type" value="Genomic_DNA"/>
</dbReference>
<dbReference type="SUPFAM" id="SSF48600">
    <property type="entry name" value="Chorismate mutase II"/>
    <property type="match status" value="1"/>
</dbReference>
<dbReference type="GO" id="GO:0046417">
    <property type="term" value="P:chorismate metabolic process"/>
    <property type="evidence" value="ECO:0007669"/>
    <property type="project" value="InterPro"/>
</dbReference>
<proteinExistence type="predicted"/>
<dbReference type="PROSITE" id="PS51168">
    <property type="entry name" value="CHORISMATE_MUT_2"/>
    <property type="match status" value="1"/>
</dbReference>
<dbReference type="OrthoDB" id="7268348at2"/>
<dbReference type="InterPro" id="IPR036263">
    <property type="entry name" value="Chorismate_II_sf"/>
</dbReference>
<reference evidence="4 5" key="1">
    <citation type="submission" date="2018-09" db="EMBL/GenBank/DDBJ databases">
        <authorList>
            <person name="Zhu H."/>
        </authorList>
    </citation>
    <scope>NUCLEOTIDE SEQUENCE [LARGE SCALE GENOMIC DNA]</scope>
    <source>
        <strain evidence="4 5">K1W22B-8</strain>
    </source>
</reference>
<evidence type="ECO:0000313" key="5">
    <source>
        <dbReference type="Proteomes" id="UP000284605"/>
    </source>
</evidence>
<protein>
    <recommendedName>
        <fullName evidence="1">chorismate mutase</fullName>
        <ecNumber evidence="1">5.4.99.5</ecNumber>
    </recommendedName>
</protein>
<dbReference type="SMART" id="SM00830">
    <property type="entry name" value="CM_2"/>
    <property type="match status" value="1"/>
</dbReference>
<sequence length="283" mass="30890">MSEQKNDLDDLRREIDEIDDRLQDLLILRTDVVQRIAAFKRGAGGGAMRPEREANILRRLIGRHRGPFPAVVVGRIWREIIAALTHTQAPFAVALHSLHRPLDHFDLARNHFGASRIDIYDTPGQALRAIAEGAGQVVGVLPLPAGDDEVWWPLLAATDAARPRIVARLPFARDAQAPVEGVVVAPFEPGASGDDAAYLIIVTGDGTEISRGRLTDRLAAAGLIGQCIDSRQRGGDVLHLFEIDGALEDHDPRLKTLLANHGEEILQAIVAGGYARPIEVRHY</sequence>
<evidence type="ECO:0000256" key="1">
    <source>
        <dbReference type="ARBA" id="ARBA00012404"/>
    </source>
</evidence>
<keyword evidence="2" id="KW-0175">Coiled coil</keyword>
<keyword evidence="5" id="KW-1185">Reference proteome</keyword>
<feature type="coiled-coil region" evidence="2">
    <location>
        <begin position="1"/>
        <end position="28"/>
    </location>
</feature>
<comment type="caution">
    <text evidence="4">The sequence shown here is derived from an EMBL/GenBank/DDBJ whole genome shotgun (WGS) entry which is preliminary data.</text>
</comment>
<evidence type="ECO:0000259" key="3">
    <source>
        <dbReference type="PROSITE" id="PS51168"/>
    </source>
</evidence>